<dbReference type="AlphaFoldDB" id="A0AAX6H9P1"/>
<dbReference type="PANTHER" id="PTHR31676:SF151">
    <property type="entry name" value="DUF538 FAMILY PROTEIN"/>
    <property type="match status" value="1"/>
</dbReference>
<protein>
    <submittedName>
        <fullName evidence="2">Uncharacterized protein</fullName>
    </submittedName>
</protein>
<dbReference type="InterPro" id="IPR036758">
    <property type="entry name" value="At5g01610-like"/>
</dbReference>
<dbReference type="InterPro" id="IPR007493">
    <property type="entry name" value="DUF538"/>
</dbReference>
<organism evidence="2 3">
    <name type="scientific">Iris pallida</name>
    <name type="common">Sweet iris</name>
    <dbReference type="NCBI Taxonomy" id="29817"/>
    <lineage>
        <taxon>Eukaryota</taxon>
        <taxon>Viridiplantae</taxon>
        <taxon>Streptophyta</taxon>
        <taxon>Embryophyta</taxon>
        <taxon>Tracheophyta</taxon>
        <taxon>Spermatophyta</taxon>
        <taxon>Magnoliopsida</taxon>
        <taxon>Liliopsida</taxon>
        <taxon>Asparagales</taxon>
        <taxon>Iridaceae</taxon>
        <taxon>Iridoideae</taxon>
        <taxon>Irideae</taxon>
        <taxon>Iris</taxon>
    </lineage>
</organism>
<dbReference type="Pfam" id="PF04398">
    <property type="entry name" value="DUF538"/>
    <property type="match status" value="1"/>
</dbReference>
<dbReference type="Proteomes" id="UP001140949">
    <property type="component" value="Unassembled WGS sequence"/>
</dbReference>
<sequence>MATTSHNPPPLFFFLLLLSLPSLLAAGGSIHSLLVSHGLPAGLLPRSVRDFSLDPSTGLLSVRLDRACRADYDRSPVHFDRVVEANLTYGSLSAVTGLSQEELFLWLPVKEISVADQKSGVISFDIGVARKQLSASVFENPPDCQPEESGIGYNDILEGGFQKKDQ</sequence>
<reference evidence="2" key="1">
    <citation type="journal article" date="2023" name="GigaByte">
        <title>Genome assembly of the bearded iris, Iris pallida Lam.</title>
        <authorList>
            <person name="Bruccoleri R.E."/>
            <person name="Oakeley E.J."/>
            <person name="Faust A.M.E."/>
            <person name="Altorfer M."/>
            <person name="Dessus-Babus S."/>
            <person name="Burckhardt D."/>
            <person name="Oertli M."/>
            <person name="Naumann U."/>
            <person name="Petersen F."/>
            <person name="Wong J."/>
        </authorList>
    </citation>
    <scope>NUCLEOTIDE SEQUENCE</scope>
    <source>
        <strain evidence="2">GSM-AAB239-AS_SAM_17_03QT</strain>
    </source>
</reference>
<evidence type="ECO:0000256" key="1">
    <source>
        <dbReference type="SAM" id="SignalP"/>
    </source>
</evidence>
<evidence type="ECO:0000313" key="2">
    <source>
        <dbReference type="EMBL" id="KAJ6837553.1"/>
    </source>
</evidence>
<proteinExistence type="predicted"/>
<dbReference type="EMBL" id="JANAVB010011394">
    <property type="protein sequence ID" value="KAJ6837553.1"/>
    <property type="molecule type" value="Genomic_DNA"/>
</dbReference>
<name>A0AAX6H9P1_IRIPA</name>
<dbReference type="PANTHER" id="PTHR31676">
    <property type="entry name" value="T31J12.3 PROTEIN-RELATED"/>
    <property type="match status" value="1"/>
</dbReference>
<dbReference type="SUPFAM" id="SSF141562">
    <property type="entry name" value="At5g01610-like"/>
    <property type="match status" value="1"/>
</dbReference>
<dbReference type="FunFam" id="2.30.240.10:FF:000002">
    <property type="entry name" value="Uncharacterized protein At3g07460"/>
    <property type="match status" value="1"/>
</dbReference>
<dbReference type="Gene3D" id="2.30.240.10">
    <property type="entry name" value="At5g01610-like"/>
    <property type="match status" value="1"/>
</dbReference>
<evidence type="ECO:0000313" key="3">
    <source>
        <dbReference type="Proteomes" id="UP001140949"/>
    </source>
</evidence>
<keyword evidence="3" id="KW-1185">Reference proteome</keyword>
<feature type="signal peptide" evidence="1">
    <location>
        <begin position="1"/>
        <end position="25"/>
    </location>
</feature>
<gene>
    <name evidence="2" type="ORF">M6B38_119480</name>
</gene>
<comment type="caution">
    <text evidence="2">The sequence shown here is derived from an EMBL/GenBank/DDBJ whole genome shotgun (WGS) entry which is preliminary data.</text>
</comment>
<feature type="chain" id="PRO_5043713533" evidence="1">
    <location>
        <begin position="26"/>
        <end position="166"/>
    </location>
</feature>
<accession>A0AAX6H9P1</accession>
<reference evidence="2" key="2">
    <citation type="submission" date="2023-04" db="EMBL/GenBank/DDBJ databases">
        <authorList>
            <person name="Bruccoleri R.E."/>
            <person name="Oakeley E.J."/>
            <person name="Faust A.-M."/>
            <person name="Dessus-Babus S."/>
            <person name="Altorfer M."/>
            <person name="Burckhardt D."/>
            <person name="Oertli M."/>
            <person name="Naumann U."/>
            <person name="Petersen F."/>
            <person name="Wong J."/>
        </authorList>
    </citation>
    <scope>NUCLEOTIDE SEQUENCE</scope>
    <source>
        <strain evidence="2">GSM-AAB239-AS_SAM_17_03QT</strain>
        <tissue evidence="2">Leaf</tissue>
    </source>
</reference>
<keyword evidence="1" id="KW-0732">Signal</keyword>